<reference evidence="2" key="1">
    <citation type="journal article" date="2019" name="Int. J. Syst. Evol. Microbiol.">
        <title>The Global Catalogue of Microorganisms (GCM) 10K type strain sequencing project: providing services to taxonomists for standard genome sequencing and annotation.</title>
        <authorList>
            <consortium name="The Broad Institute Genomics Platform"/>
            <consortium name="The Broad Institute Genome Sequencing Center for Infectious Disease"/>
            <person name="Wu L."/>
            <person name="Ma J."/>
        </authorList>
    </citation>
    <scope>NUCLEOTIDE SEQUENCE [LARGE SCALE GENOMIC DNA]</scope>
    <source>
        <strain evidence="2">CGMCC 4.7371</strain>
    </source>
</reference>
<dbReference type="EMBL" id="BMNI01000008">
    <property type="protein sequence ID" value="GGO92470.1"/>
    <property type="molecule type" value="Genomic_DNA"/>
</dbReference>
<organism evidence="1 2">
    <name type="scientific">Nocardioides phosphati</name>
    <dbReference type="NCBI Taxonomy" id="1867775"/>
    <lineage>
        <taxon>Bacteria</taxon>
        <taxon>Bacillati</taxon>
        <taxon>Actinomycetota</taxon>
        <taxon>Actinomycetes</taxon>
        <taxon>Propionibacteriales</taxon>
        <taxon>Nocardioidaceae</taxon>
        <taxon>Nocardioides</taxon>
    </lineage>
</organism>
<proteinExistence type="predicted"/>
<dbReference type="Pfam" id="PF09952">
    <property type="entry name" value="AbiEi_2"/>
    <property type="match status" value="1"/>
</dbReference>
<name>A0ABQ2NE16_9ACTN</name>
<dbReference type="InterPro" id="IPR019238">
    <property type="entry name" value="AbiEi_2"/>
</dbReference>
<evidence type="ECO:0000313" key="2">
    <source>
        <dbReference type="Proteomes" id="UP000655410"/>
    </source>
</evidence>
<accession>A0ABQ2NE16</accession>
<protein>
    <submittedName>
        <fullName evidence="1">Uncharacterized protein</fullName>
    </submittedName>
</protein>
<dbReference type="Proteomes" id="UP000655410">
    <property type="component" value="Unassembled WGS sequence"/>
</dbReference>
<keyword evidence="2" id="KW-1185">Reference proteome</keyword>
<comment type="caution">
    <text evidence="1">The sequence shown here is derived from an EMBL/GenBank/DDBJ whole genome shotgun (WGS) entry which is preliminary data.</text>
</comment>
<evidence type="ECO:0000313" key="1">
    <source>
        <dbReference type="EMBL" id="GGO92470.1"/>
    </source>
</evidence>
<sequence>MRPYERLVLDQVMMQLDDLRIDAHESTTDEALAALTLRRGRSEASYLVELADTVRNRISHADPPASRTLAISDHIHPRTADLLRHAGVEYVDALGNASLEFGDVIVHVRGRRSQPKRVDYYTDTPRLVLPRASGNLFSAGRSQVVCALLTWPSLWHASARELASSAGVSVGLAHGARNALRDQGYDATASHADHRLLDLWAAAFPTGLARRLHLGEFRGDPERHPDGAGMPIYVGGEAAIASLLRPATTTLYTPELTPRLIMANRWRTDGPPNVLVRKAFWHVPDEAADPTATPWPLVYAELFTSEDPRLRDAAEQWRRSVV</sequence>
<gene>
    <name evidence="1" type="ORF">GCM10011584_28950</name>
</gene>